<dbReference type="Proteomes" id="UP000326881">
    <property type="component" value="Chromosome"/>
</dbReference>
<protein>
    <submittedName>
        <fullName evidence="2">Glycosyltransferase family 4 protein</fullName>
    </submittedName>
</protein>
<dbReference type="GO" id="GO:0016740">
    <property type="term" value="F:transferase activity"/>
    <property type="evidence" value="ECO:0007669"/>
    <property type="project" value="UniProtKB-KW"/>
</dbReference>
<dbReference type="OrthoDB" id="9781738at2"/>
<dbReference type="Gene3D" id="3.40.50.2000">
    <property type="entry name" value="Glycogen Phosphorylase B"/>
    <property type="match status" value="2"/>
</dbReference>
<keyword evidence="2" id="KW-0808">Transferase</keyword>
<dbReference type="KEGG" id="rgr:FZ934_05810"/>
<accession>A0A5Q0C274</accession>
<evidence type="ECO:0000313" key="2">
    <source>
        <dbReference type="EMBL" id="QFY59988.1"/>
    </source>
</evidence>
<name>A0A5Q0C274_9HYPH</name>
<dbReference type="EMBL" id="CP043498">
    <property type="protein sequence ID" value="QFY59988.1"/>
    <property type="molecule type" value="Genomic_DNA"/>
</dbReference>
<sequence>MESNLDPQRPVPRSPPNARLKILYIQPGTSSFAGIERVVHTICSQLAEKHGDDFDIDVLYTARNTHRPDDRKYNTIDRIARGRIPVMRAYRSVIKDKPYSLIVVPQIERTVICMTACLGLRRNFAMHLHGNPKRERNHFKSKILFLIMRMFFLSRVSSVFGTSRKQLEAFKMMFDSSTPQSWVPNPVRTFDGANRQSSGESGHVTFVNVGRFSFQKGQDILLNAFNELRKTRGNVKLRLVGYGADEASLQDDIRRLQIENLVSIEHHPDDPQPALSSSDVYISTSRWEGWSLAICEALRFGLPVISTDCEFGPSEILVDPRLGRLVPSCDLAELTKAMIYYCDNLQDEQSHADFRRNFIDQYSPERVVEIHAEALRAAAKQDHVSKTERA</sequence>
<gene>
    <name evidence="2" type="ORF">FZ934_05810</name>
</gene>
<dbReference type="InterPro" id="IPR001296">
    <property type="entry name" value="Glyco_trans_1"/>
</dbReference>
<dbReference type="Pfam" id="PF00534">
    <property type="entry name" value="Glycos_transf_1"/>
    <property type="match status" value="1"/>
</dbReference>
<proteinExistence type="predicted"/>
<organism evidence="2 3">
    <name type="scientific">Rhizobium grahamii</name>
    <dbReference type="NCBI Taxonomy" id="1120045"/>
    <lineage>
        <taxon>Bacteria</taxon>
        <taxon>Pseudomonadati</taxon>
        <taxon>Pseudomonadota</taxon>
        <taxon>Alphaproteobacteria</taxon>
        <taxon>Hyphomicrobiales</taxon>
        <taxon>Rhizobiaceae</taxon>
        <taxon>Rhizobium/Agrobacterium group</taxon>
        <taxon>Rhizobium</taxon>
    </lineage>
</organism>
<dbReference type="PANTHER" id="PTHR12526">
    <property type="entry name" value="GLYCOSYLTRANSFERASE"/>
    <property type="match status" value="1"/>
</dbReference>
<dbReference type="RefSeq" id="WP_153270283.1">
    <property type="nucleotide sequence ID" value="NZ_CP043498.1"/>
</dbReference>
<feature type="domain" description="Glycosyl transferase family 1" evidence="1">
    <location>
        <begin position="195"/>
        <end position="345"/>
    </location>
</feature>
<evidence type="ECO:0000259" key="1">
    <source>
        <dbReference type="Pfam" id="PF00534"/>
    </source>
</evidence>
<keyword evidence="3" id="KW-1185">Reference proteome</keyword>
<dbReference type="SUPFAM" id="SSF53756">
    <property type="entry name" value="UDP-Glycosyltransferase/glycogen phosphorylase"/>
    <property type="match status" value="1"/>
</dbReference>
<reference evidence="2 3" key="1">
    <citation type="submission" date="2019-08" db="EMBL/GenBank/DDBJ databases">
        <title>Prosopis cineraria nodule microbiome.</title>
        <authorList>
            <person name="Ali R."/>
            <person name="Chaluvadi S.R."/>
            <person name="Wang X."/>
        </authorList>
    </citation>
    <scope>NUCLEOTIDE SEQUENCE [LARGE SCALE GENOMIC DNA]</scope>
    <source>
        <strain evidence="2 3">BG7</strain>
    </source>
</reference>
<evidence type="ECO:0000313" key="3">
    <source>
        <dbReference type="Proteomes" id="UP000326881"/>
    </source>
</evidence>
<dbReference type="PANTHER" id="PTHR12526:SF630">
    <property type="entry name" value="GLYCOSYLTRANSFERASE"/>
    <property type="match status" value="1"/>
</dbReference>
<dbReference type="AlphaFoldDB" id="A0A5Q0C274"/>